<dbReference type="InterPro" id="IPR004837">
    <property type="entry name" value="NaCa_Exmemb"/>
</dbReference>
<dbReference type="GO" id="GO:0006874">
    <property type="term" value="P:intracellular calcium ion homeostasis"/>
    <property type="evidence" value="ECO:0007669"/>
    <property type="project" value="TreeGrafter"/>
</dbReference>
<comment type="subcellular location">
    <subcellularLocation>
        <location evidence="1">Membrane</location>
        <topology evidence="1">Multi-pass membrane protein</topology>
    </subcellularLocation>
</comment>
<feature type="transmembrane region" description="Helical" evidence="5">
    <location>
        <begin position="68"/>
        <end position="91"/>
    </location>
</feature>
<feature type="transmembrane region" description="Helical" evidence="5">
    <location>
        <begin position="131"/>
        <end position="148"/>
    </location>
</feature>
<keyword evidence="4 5" id="KW-0472">Membrane</keyword>
<keyword evidence="3 5" id="KW-1133">Transmembrane helix</keyword>
<dbReference type="InterPro" id="IPR004481">
    <property type="entry name" value="K/Na/Ca-exchanger"/>
</dbReference>
<feature type="transmembrane region" description="Helical" evidence="5">
    <location>
        <begin position="294"/>
        <end position="311"/>
    </location>
</feature>
<feature type="transmembrane region" description="Helical" evidence="5">
    <location>
        <begin position="6"/>
        <end position="26"/>
    </location>
</feature>
<evidence type="ECO:0000256" key="3">
    <source>
        <dbReference type="ARBA" id="ARBA00022989"/>
    </source>
</evidence>
<reference evidence="7 8" key="1">
    <citation type="journal article" date="2016" name="Nat. Commun.">
        <title>Thousands of microbial genomes shed light on interconnected biogeochemical processes in an aquifer system.</title>
        <authorList>
            <person name="Anantharaman K."/>
            <person name="Brown C.T."/>
            <person name="Hug L.A."/>
            <person name="Sharon I."/>
            <person name="Castelle C.J."/>
            <person name="Probst A.J."/>
            <person name="Thomas B.C."/>
            <person name="Singh A."/>
            <person name="Wilkins M.J."/>
            <person name="Karaoz U."/>
            <person name="Brodie E.L."/>
            <person name="Williams K.H."/>
            <person name="Hubbard S.S."/>
            <person name="Banfield J.F."/>
        </authorList>
    </citation>
    <scope>NUCLEOTIDE SEQUENCE [LARGE SCALE GENOMIC DNA]</scope>
</reference>
<proteinExistence type="predicted"/>
<evidence type="ECO:0000256" key="5">
    <source>
        <dbReference type="SAM" id="Phobius"/>
    </source>
</evidence>
<dbReference type="AlphaFoldDB" id="A0A1F4UNX7"/>
<dbReference type="GO" id="GO:0008273">
    <property type="term" value="F:calcium, potassium:sodium antiporter activity"/>
    <property type="evidence" value="ECO:0007669"/>
    <property type="project" value="TreeGrafter"/>
</dbReference>
<evidence type="ECO:0000256" key="2">
    <source>
        <dbReference type="ARBA" id="ARBA00022692"/>
    </source>
</evidence>
<name>A0A1F4UNX7_UNCKA</name>
<evidence type="ECO:0000256" key="1">
    <source>
        <dbReference type="ARBA" id="ARBA00004141"/>
    </source>
</evidence>
<evidence type="ECO:0000256" key="4">
    <source>
        <dbReference type="ARBA" id="ARBA00023136"/>
    </source>
</evidence>
<dbReference type="Proteomes" id="UP000176444">
    <property type="component" value="Unassembled WGS sequence"/>
</dbReference>
<feature type="domain" description="Sodium/calcium exchanger membrane region" evidence="6">
    <location>
        <begin position="170"/>
        <end position="307"/>
    </location>
</feature>
<dbReference type="PANTHER" id="PTHR10846">
    <property type="entry name" value="SODIUM/POTASSIUM/CALCIUM EXCHANGER"/>
    <property type="match status" value="1"/>
</dbReference>
<accession>A0A1F4UNX7</accession>
<feature type="transmembrane region" description="Helical" evidence="5">
    <location>
        <begin position="38"/>
        <end position="62"/>
    </location>
</feature>
<feature type="transmembrane region" description="Helical" evidence="5">
    <location>
        <begin position="262"/>
        <end position="282"/>
    </location>
</feature>
<comment type="caution">
    <text evidence="7">The sequence shown here is derived from an EMBL/GenBank/DDBJ whole genome shotgun (WGS) entry which is preliminary data.</text>
</comment>
<feature type="transmembrane region" description="Helical" evidence="5">
    <location>
        <begin position="199"/>
        <end position="222"/>
    </location>
</feature>
<feature type="domain" description="Sodium/calcium exchanger membrane region" evidence="6">
    <location>
        <begin position="5"/>
        <end position="142"/>
    </location>
</feature>
<gene>
    <name evidence="7" type="ORF">A2713_02235</name>
</gene>
<dbReference type="Pfam" id="PF01699">
    <property type="entry name" value="Na_Ca_ex"/>
    <property type="match status" value="2"/>
</dbReference>
<dbReference type="GO" id="GO:0005262">
    <property type="term" value="F:calcium channel activity"/>
    <property type="evidence" value="ECO:0007669"/>
    <property type="project" value="TreeGrafter"/>
</dbReference>
<feature type="transmembrane region" description="Helical" evidence="5">
    <location>
        <begin position="234"/>
        <end position="256"/>
    </location>
</feature>
<dbReference type="InterPro" id="IPR044880">
    <property type="entry name" value="NCX_ion-bd_dom_sf"/>
</dbReference>
<feature type="transmembrane region" description="Helical" evidence="5">
    <location>
        <begin position="169"/>
        <end position="187"/>
    </location>
</feature>
<evidence type="ECO:0000259" key="6">
    <source>
        <dbReference type="Pfam" id="PF01699"/>
    </source>
</evidence>
<dbReference type="EMBL" id="MEUX01000032">
    <property type="protein sequence ID" value="OGC46675.1"/>
    <property type="molecule type" value="Genomic_DNA"/>
</dbReference>
<dbReference type="GO" id="GO:0005886">
    <property type="term" value="C:plasma membrane"/>
    <property type="evidence" value="ECO:0007669"/>
    <property type="project" value="TreeGrafter"/>
</dbReference>
<dbReference type="Gene3D" id="1.20.1420.30">
    <property type="entry name" value="NCX, central ion-binding region"/>
    <property type="match status" value="1"/>
</dbReference>
<feature type="transmembrane region" description="Helical" evidence="5">
    <location>
        <begin position="103"/>
        <end position="119"/>
    </location>
</feature>
<protein>
    <recommendedName>
        <fullName evidence="6">Sodium/calcium exchanger membrane region domain-containing protein</fullName>
    </recommendedName>
</protein>
<dbReference type="PANTHER" id="PTHR10846:SF8">
    <property type="entry name" value="INNER MEMBRANE PROTEIN YRBG"/>
    <property type="match status" value="1"/>
</dbReference>
<evidence type="ECO:0000313" key="7">
    <source>
        <dbReference type="EMBL" id="OGC46675.1"/>
    </source>
</evidence>
<evidence type="ECO:0000313" key="8">
    <source>
        <dbReference type="Proteomes" id="UP000176444"/>
    </source>
</evidence>
<organism evidence="7 8">
    <name type="scientific">candidate division WWE3 bacterium RIFCSPHIGHO2_01_FULL_35_17</name>
    <dbReference type="NCBI Taxonomy" id="1802614"/>
    <lineage>
        <taxon>Bacteria</taxon>
        <taxon>Katanobacteria</taxon>
    </lineage>
</organism>
<sequence length="312" mass="34453">MFVNFVISILAFAGIWVGSGFTIKSVERLSKTLKMSSFIVSFIVLGVFTSIGELSVGINSIIIDDPEIYVGNLIGASMVIFLFIIPILAITGRSIRIAPEFRGFNLPATLVVIALPVLLSLDGRLGRNDSLIVFILFAIMLFSLHGKRGLVEHHIRISNDAGIKASKDLIRIIFGVAIIFIGSRFVVEQTIYFSNLFNISPFLISLLVISIGTNIPEISLVIRSIFMRNKQVAFGNYMGSASFNTFLLGGLTFAYGKPVLLQNSYVVSLLFLIVGLILFYLFAKTKHEISRAEGFVLLILYVLFIMAEIVMH</sequence>
<keyword evidence="2 5" id="KW-0812">Transmembrane</keyword>